<accession>A0A4U2PXS0</accession>
<proteinExistence type="predicted"/>
<dbReference type="Proteomes" id="UP000308114">
    <property type="component" value="Unassembled WGS sequence"/>
</dbReference>
<dbReference type="EMBL" id="PNXQ01000012">
    <property type="protein sequence ID" value="TKH44437.1"/>
    <property type="molecule type" value="Genomic_DNA"/>
</dbReference>
<organism evidence="1 2">
    <name type="scientific">Paenibacillus terrae</name>
    <dbReference type="NCBI Taxonomy" id="159743"/>
    <lineage>
        <taxon>Bacteria</taxon>
        <taxon>Bacillati</taxon>
        <taxon>Bacillota</taxon>
        <taxon>Bacilli</taxon>
        <taxon>Bacillales</taxon>
        <taxon>Paenibacillaceae</taxon>
        <taxon>Paenibacillus</taxon>
    </lineage>
</organism>
<reference evidence="1 2" key="1">
    <citation type="submission" date="2018-01" db="EMBL/GenBank/DDBJ databases">
        <title>Bacillales members from the olive rhizosphere are effective biological control agents against Verticillium dahliae.</title>
        <authorList>
            <person name="Gomez-Lama C."/>
            <person name="Legarda G."/>
            <person name="Ruano-Rosa D."/>
            <person name="Pizarro-Tobias P."/>
            <person name="Valverde-Corredor A."/>
            <person name="Niqui J.L."/>
            <person name="Trivino J.C."/>
            <person name="Roca A."/>
            <person name="Mercado-Blanco J."/>
        </authorList>
    </citation>
    <scope>NUCLEOTIDE SEQUENCE [LARGE SCALE GENOMIC DNA]</scope>
    <source>
        <strain evidence="1 2">PIC167</strain>
    </source>
</reference>
<evidence type="ECO:0000313" key="2">
    <source>
        <dbReference type="Proteomes" id="UP000308114"/>
    </source>
</evidence>
<sequence length="96" mass="11695">MDTELQDYIRRYQQEDDQECLQLLLEHCWPYVETLIGELATTTEMNEDTVRELRQKGKTRFPFIMSKYQLEVLLPLQTFLYNTYRFYFRQVLNGQG</sequence>
<comment type="caution">
    <text evidence="1">The sequence shown here is derived from an EMBL/GenBank/DDBJ whole genome shotgun (WGS) entry which is preliminary data.</text>
</comment>
<gene>
    <name evidence="1" type="ORF">C1I60_11275</name>
</gene>
<evidence type="ECO:0000313" key="1">
    <source>
        <dbReference type="EMBL" id="TKH44437.1"/>
    </source>
</evidence>
<protein>
    <submittedName>
        <fullName evidence="1">Uncharacterized protein</fullName>
    </submittedName>
</protein>
<name>A0A4U2PXS0_9BACL</name>
<dbReference type="AlphaFoldDB" id="A0A4U2PXS0"/>